<accession>A0A0D8Y957</accession>
<dbReference type="InterPro" id="IPR036869">
    <property type="entry name" value="J_dom_sf"/>
</dbReference>
<dbReference type="STRING" id="29172.A0A0D8Y957"/>
<dbReference type="EMBL" id="KN716154">
    <property type="protein sequence ID" value="KJH53255.1"/>
    <property type="molecule type" value="Genomic_DNA"/>
</dbReference>
<dbReference type="Gene3D" id="1.10.472.10">
    <property type="entry name" value="Cyclin-like"/>
    <property type="match status" value="1"/>
</dbReference>
<dbReference type="SMART" id="SM00271">
    <property type="entry name" value="DnaJ"/>
    <property type="match status" value="1"/>
</dbReference>
<dbReference type="InterPro" id="IPR006671">
    <property type="entry name" value="Cyclin_N"/>
</dbReference>
<dbReference type="Pfam" id="PF00134">
    <property type="entry name" value="Cyclin_N"/>
    <property type="match status" value="1"/>
</dbReference>
<dbReference type="GO" id="GO:0005634">
    <property type="term" value="C:nucleus"/>
    <property type="evidence" value="ECO:0007669"/>
    <property type="project" value="TreeGrafter"/>
</dbReference>
<evidence type="ECO:0000256" key="1">
    <source>
        <dbReference type="SAM" id="MobiDB-lite"/>
    </source>
</evidence>
<organism evidence="3 4">
    <name type="scientific">Dictyocaulus viviparus</name>
    <name type="common">Bovine lungworm</name>
    <dbReference type="NCBI Taxonomy" id="29172"/>
    <lineage>
        <taxon>Eukaryota</taxon>
        <taxon>Metazoa</taxon>
        <taxon>Ecdysozoa</taxon>
        <taxon>Nematoda</taxon>
        <taxon>Chromadorea</taxon>
        <taxon>Rhabditida</taxon>
        <taxon>Rhabditina</taxon>
        <taxon>Rhabditomorpha</taxon>
        <taxon>Strongyloidea</taxon>
        <taxon>Metastrongylidae</taxon>
        <taxon>Dictyocaulus</taxon>
    </lineage>
</organism>
<dbReference type="CDD" id="cd20556">
    <property type="entry name" value="CYCLIN_CABLES"/>
    <property type="match status" value="1"/>
</dbReference>
<dbReference type="SUPFAM" id="SSF46565">
    <property type="entry name" value="Chaperone J-domain"/>
    <property type="match status" value="1"/>
</dbReference>
<dbReference type="FunFam" id="1.10.287.110:FF:000158">
    <property type="entry name" value="dnaJ homolog subfamily C member 8"/>
    <property type="match status" value="1"/>
</dbReference>
<protein>
    <submittedName>
        <fullName evidence="3">DnaJ domain protein</fullName>
    </submittedName>
</protein>
<feature type="compositionally biased region" description="Basic and acidic residues" evidence="1">
    <location>
        <begin position="696"/>
        <end position="707"/>
    </location>
</feature>
<dbReference type="PANTHER" id="PTHR15606">
    <property type="entry name" value="DNAJ HOMOLOG SUBFAMILY C MEMBER 8/LIPOPOLYSACCHARIDE SPECIFIC RESPONSE-7-RELATED"/>
    <property type="match status" value="1"/>
</dbReference>
<reference evidence="4" key="2">
    <citation type="journal article" date="2016" name="Sci. Rep.">
        <title>Dictyocaulus viviparus genome, variome and transcriptome elucidate lungworm biology and support future intervention.</title>
        <authorList>
            <person name="McNulty S.N."/>
            <person name="Strube C."/>
            <person name="Rosa B.A."/>
            <person name="Martin J.C."/>
            <person name="Tyagi R."/>
            <person name="Choi Y.J."/>
            <person name="Wang Q."/>
            <person name="Hallsworth Pepin K."/>
            <person name="Zhang X."/>
            <person name="Ozersky P."/>
            <person name="Wilson R.K."/>
            <person name="Sternberg P.W."/>
            <person name="Gasser R.B."/>
            <person name="Mitreva M."/>
        </authorList>
    </citation>
    <scope>NUCLEOTIDE SEQUENCE [LARGE SCALE GENOMIC DNA]</scope>
    <source>
        <strain evidence="4">HannoverDv2000</strain>
    </source>
</reference>
<gene>
    <name evidence="3" type="ORF">DICVIV_00566</name>
</gene>
<dbReference type="InterPro" id="IPR001623">
    <property type="entry name" value="DnaJ_domain"/>
</dbReference>
<proteinExistence type="predicted"/>
<reference evidence="3 4" key="1">
    <citation type="submission" date="2013-11" db="EMBL/GenBank/DDBJ databases">
        <title>Draft genome of the bovine lungworm Dictyocaulus viviparus.</title>
        <authorList>
            <person name="Mitreva M."/>
        </authorList>
    </citation>
    <scope>NUCLEOTIDE SEQUENCE [LARGE SCALE GENOMIC DNA]</scope>
    <source>
        <strain evidence="3 4">HannoverDv2000</strain>
    </source>
</reference>
<dbReference type="CDD" id="cd06257">
    <property type="entry name" value="DnaJ"/>
    <property type="match status" value="1"/>
</dbReference>
<evidence type="ECO:0000259" key="2">
    <source>
        <dbReference type="PROSITE" id="PS50076"/>
    </source>
</evidence>
<dbReference type="Proteomes" id="UP000053766">
    <property type="component" value="Unassembled WGS sequence"/>
</dbReference>
<dbReference type="Gene3D" id="1.10.287.110">
    <property type="entry name" value="DnaJ domain"/>
    <property type="match status" value="1"/>
</dbReference>
<feature type="region of interest" description="Disordered" evidence="1">
    <location>
        <begin position="239"/>
        <end position="289"/>
    </location>
</feature>
<evidence type="ECO:0000313" key="3">
    <source>
        <dbReference type="EMBL" id="KJH53255.1"/>
    </source>
</evidence>
<feature type="domain" description="J" evidence="2">
    <location>
        <begin position="543"/>
        <end position="613"/>
    </location>
</feature>
<dbReference type="AlphaFoldDB" id="A0A0D8Y957"/>
<keyword evidence="4" id="KW-1185">Reference proteome</keyword>
<dbReference type="PROSITE" id="PS50076">
    <property type="entry name" value="DNAJ_2"/>
    <property type="match status" value="1"/>
</dbReference>
<feature type="compositionally biased region" description="Polar residues" evidence="1">
    <location>
        <begin position="262"/>
        <end position="277"/>
    </location>
</feature>
<evidence type="ECO:0000313" key="4">
    <source>
        <dbReference type="Proteomes" id="UP000053766"/>
    </source>
</evidence>
<name>A0A0D8Y957_DICVI</name>
<dbReference type="InterPro" id="IPR042858">
    <property type="entry name" value="DNAJC8"/>
</dbReference>
<dbReference type="InterPro" id="IPR036915">
    <property type="entry name" value="Cyclin-like_sf"/>
</dbReference>
<feature type="region of interest" description="Disordered" evidence="1">
    <location>
        <begin position="696"/>
        <end position="740"/>
    </location>
</feature>
<dbReference type="OrthoDB" id="342454at2759"/>
<dbReference type="SUPFAM" id="SSF47954">
    <property type="entry name" value="Cyclin-like"/>
    <property type="match status" value="1"/>
</dbReference>
<sequence length="740" mass="84907">MTNCVDNGYGMVQEVDRISFKPQKKHHEKPDPYFKMKPGIGDYHLVVAQNFLTNVSLDGNYPDVSLRRVRCHLTVEDDTSQNVDGTKCLTMLQDVKNDKPLGIKRNVCTSISEESGDFPESFNEERTLSPIAVTQFSFLRLIRISLYKGGRSRSYLCAPSGAPLIVVSHFPFQSSARSKSHPDHSVSSIESLEELYQGNTESSIEELRPFDFKEADYVHFEELGSHLRRSSISLSGVPWKSPVRDEKSDLQANQHSCKRLGSLSNARESTDTEQSTFALGASTPDERDSYHLDTGNSRCNDYDPLMLDEVVLATRTVIRTSGFIGITKLFVPAQIEKAMLNERFTEKFPKIHLTYSKLNSIKKDLWELAKDCGVDEYTVAQTFVYYERIAIKGLISKYNRKFVAGTAFLVAVKMNDYKKQVILRVLQSAEDILRISRRDILSFELPFCSALQFDLFPPYHHIEPHLRKLLILFLLKNATASSQVSQVVMRSKSSKCKSCIGIMSNFEQFYDDIKATEKEDSSLTSQQQLDRLLRPGSTYLNLNPFEVLQIDPDCDLEEARKKFKKLSLLIHPDKNIEDRDRADQAFDIIKKAIKQLENPIELNRCKDCYTEARARLSIVMSEKRRKLKKETGNSEIEEDDPAVYKKQLWITVTKVFADREKKRKMLEERANEEKRRVAETIQQAAEKRKLAEEFAKNYEESRDERSGSWRNFQAKKAKREEGGKVMRGAAFRPPKPKLQK</sequence>
<dbReference type="Pfam" id="PF00226">
    <property type="entry name" value="DnaJ"/>
    <property type="match status" value="1"/>
</dbReference>
<dbReference type="PANTHER" id="PTHR15606:SF4">
    <property type="entry name" value="DNAJ HOMOLOG SUBFAMILY C MEMBER 8"/>
    <property type="match status" value="1"/>
</dbReference>